<gene>
    <name evidence="2" type="ORF">MOPEL_022_00210</name>
</gene>
<reference evidence="2 3" key="1">
    <citation type="submission" date="2012-02" db="EMBL/GenBank/DDBJ databases">
        <title>Whole genome shotgun sequence of Mobilicoccus pelagius NBRC 104925.</title>
        <authorList>
            <person name="Yoshida Y."/>
            <person name="Hosoyama A."/>
            <person name="Tsuchikane K."/>
            <person name="Katsumata H."/>
            <person name="Yamazaki S."/>
            <person name="Fujita N."/>
        </authorList>
    </citation>
    <scope>NUCLEOTIDE SEQUENCE [LARGE SCALE GENOMIC DNA]</scope>
    <source>
        <strain evidence="2 3">NBRC 104925</strain>
    </source>
</reference>
<feature type="compositionally biased region" description="Basic and acidic residues" evidence="1">
    <location>
        <begin position="230"/>
        <end position="253"/>
    </location>
</feature>
<proteinExistence type="predicted"/>
<dbReference type="OrthoDB" id="4861076at2"/>
<dbReference type="EMBL" id="BAFE01000021">
    <property type="protein sequence ID" value="GAB47652.1"/>
    <property type="molecule type" value="Genomic_DNA"/>
</dbReference>
<dbReference type="RefSeq" id="WP_009481550.1">
    <property type="nucleotide sequence ID" value="NZ_BAFE01000021.1"/>
</dbReference>
<dbReference type="AlphaFoldDB" id="H5UPJ4"/>
<feature type="region of interest" description="Disordered" evidence="1">
    <location>
        <begin position="206"/>
        <end position="253"/>
    </location>
</feature>
<evidence type="ECO:0000313" key="2">
    <source>
        <dbReference type="EMBL" id="GAB47652.1"/>
    </source>
</evidence>
<organism evidence="2 3">
    <name type="scientific">Mobilicoccus pelagius NBRC 104925</name>
    <dbReference type="NCBI Taxonomy" id="1089455"/>
    <lineage>
        <taxon>Bacteria</taxon>
        <taxon>Bacillati</taxon>
        <taxon>Actinomycetota</taxon>
        <taxon>Actinomycetes</taxon>
        <taxon>Micrococcales</taxon>
        <taxon>Dermatophilaceae</taxon>
        <taxon>Mobilicoccus</taxon>
    </lineage>
</organism>
<dbReference type="Proteomes" id="UP000004367">
    <property type="component" value="Unassembled WGS sequence"/>
</dbReference>
<accession>H5UPJ4</accession>
<keyword evidence="3" id="KW-1185">Reference proteome</keyword>
<comment type="caution">
    <text evidence="2">The sequence shown here is derived from an EMBL/GenBank/DDBJ whole genome shotgun (WGS) entry which is preliminary data.</text>
</comment>
<evidence type="ECO:0000256" key="1">
    <source>
        <dbReference type="SAM" id="MobiDB-lite"/>
    </source>
</evidence>
<evidence type="ECO:0000313" key="3">
    <source>
        <dbReference type="Proteomes" id="UP000004367"/>
    </source>
</evidence>
<dbReference type="eggNOG" id="ENOG5031QVE">
    <property type="taxonomic scope" value="Bacteria"/>
</dbReference>
<dbReference type="STRING" id="1089455.MOPEL_022_00210"/>
<sequence length="253" mass="27210">MRSRLARRQAAASVTGEGVVLTSTRPEAVVAWARRGLGPLVVAPVGRWTLVAPAGRPKARYPYDDAVRTLAGRPASRRMRPAVGFFRVGRQAVVTVHPPHRWAATRWLIWTPRDGVVRPRGLPVATPEDVVHAAGRDSAETIAAVTEIVGDVGASAQEILAALLGVLDLPGVDVLTGAVAAADLVDARLVVPHDRYARAFDRVVRERDGEQAEDVDDAEGPAAGALRRGLRADPRHDPHPGPHPDPHAEERRR</sequence>
<protein>
    <submittedName>
        <fullName evidence="2">Uncharacterized protein</fullName>
    </submittedName>
</protein>
<name>H5UPJ4_9MICO</name>